<evidence type="ECO:0000259" key="1">
    <source>
        <dbReference type="PROSITE" id="PS50887"/>
    </source>
</evidence>
<dbReference type="PROSITE" id="PS50887">
    <property type="entry name" value="GGDEF"/>
    <property type="match status" value="1"/>
</dbReference>
<comment type="caution">
    <text evidence="2">The sequence shown here is derived from an EMBL/GenBank/DDBJ whole genome shotgun (WGS) entry which is preliminary data.</text>
</comment>
<dbReference type="InterPro" id="IPR029787">
    <property type="entry name" value="Nucleotide_cyclase"/>
</dbReference>
<dbReference type="PANTHER" id="PTHR33121">
    <property type="entry name" value="CYCLIC DI-GMP PHOSPHODIESTERASE PDEF"/>
    <property type="match status" value="1"/>
</dbReference>
<feature type="domain" description="GGDEF" evidence="1">
    <location>
        <begin position="163"/>
        <end position="296"/>
    </location>
</feature>
<name>A0A8J7PJY0_9PROT</name>
<sequence length="322" mass="36481">MDGFRLETLEILDIIKATGTIGYTWDLERDFIDWRGPLNLLLSPEAPFKSGSSYHNSLSPHNFYKREQALTTLKPITNEYQCAYMLTLPDYKLCPVLDEGEVFFDRNGQPYKLQGTLTFLEDNLLGNIDQNHSGYDALTGLPEKELMLETLSCFIDQAIINHQGGAYIALTIDHLEYITCHFGVQATKNVIQKVGEALRGTIRFDDFIGRSNGCGFGIILKDCDHWGLIRAYQRIAYAIQDLEISVQDQRIEILVSMGGVVFPREGFTPAKIMARAERYLFESQQSHDIQAATSSQSSSYFPRSYRAQQGTLRHTDKQVLQA</sequence>
<dbReference type="GO" id="GO:0071111">
    <property type="term" value="F:cyclic-guanylate-specific phosphodiesterase activity"/>
    <property type="evidence" value="ECO:0007669"/>
    <property type="project" value="InterPro"/>
</dbReference>
<dbReference type="PANTHER" id="PTHR33121:SF79">
    <property type="entry name" value="CYCLIC DI-GMP PHOSPHODIESTERASE PDED-RELATED"/>
    <property type="match status" value="1"/>
</dbReference>
<dbReference type="Gene3D" id="3.30.70.270">
    <property type="match status" value="1"/>
</dbReference>
<dbReference type="Proteomes" id="UP000664414">
    <property type="component" value="Unassembled WGS sequence"/>
</dbReference>
<proteinExistence type="predicted"/>
<dbReference type="AlphaFoldDB" id="A0A8J7PJY0"/>
<organism evidence="2 3">
    <name type="scientific">Candidatus Paracaedimonas acanthamoebae</name>
    <dbReference type="NCBI Taxonomy" id="244581"/>
    <lineage>
        <taxon>Bacteria</taxon>
        <taxon>Pseudomonadati</taxon>
        <taxon>Pseudomonadota</taxon>
        <taxon>Alphaproteobacteria</taxon>
        <taxon>Holosporales</taxon>
        <taxon>Caedimonadaceae</taxon>
        <taxon>Candidatus Paracaedimonas</taxon>
    </lineage>
</organism>
<reference evidence="2" key="1">
    <citation type="submission" date="2021-02" db="EMBL/GenBank/DDBJ databases">
        <title>Thiocyanate and organic carbon inputs drive convergent selection for specific autotrophic Afipia and Thiobacillus strains within complex microbiomes.</title>
        <authorList>
            <person name="Huddy R.J."/>
            <person name="Sachdeva R."/>
            <person name="Kadzinga F."/>
            <person name="Kantor R.S."/>
            <person name="Harrison S.T.L."/>
            <person name="Banfield J.F."/>
        </authorList>
    </citation>
    <scope>NUCLEOTIDE SEQUENCE</scope>
    <source>
        <strain evidence="2">SCN18_10_11_15_R4_P_38_20</strain>
    </source>
</reference>
<protein>
    <submittedName>
        <fullName evidence="2">Diguanylate cyclase</fullName>
    </submittedName>
</protein>
<dbReference type="InterPro" id="IPR000160">
    <property type="entry name" value="GGDEF_dom"/>
</dbReference>
<accession>A0A8J7PJY0</accession>
<dbReference type="Pfam" id="PF00990">
    <property type="entry name" value="GGDEF"/>
    <property type="match status" value="1"/>
</dbReference>
<gene>
    <name evidence="2" type="ORF">J0H12_04405</name>
</gene>
<dbReference type="SUPFAM" id="SSF55073">
    <property type="entry name" value="Nucleotide cyclase"/>
    <property type="match status" value="1"/>
</dbReference>
<dbReference type="InterPro" id="IPR043128">
    <property type="entry name" value="Rev_trsase/Diguanyl_cyclase"/>
</dbReference>
<dbReference type="SMART" id="SM00267">
    <property type="entry name" value="GGDEF"/>
    <property type="match status" value="1"/>
</dbReference>
<evidence type="ECO:0000313" key="2">
    <source>
        <dbReference type="EMBL" id="MBN9413147.1"/>
    </source>
</evidence>
<evidence type="ECO:0000313" key="3">
    <source>
        <dbReference type="Proteomes" id="UP000664414"/>
    </source>
</evidence>
<dbReference type="EMBL" id="JAFKGL010000017">
    <property type="protein sequence ID" value="MBN9413147.1"/>
    <property type="molecule type" value="Genomic_DNA"/>
</dbReference>
<dbReference type="InterPro" id="IPR050706">
    <property type="entry name" value="Cyclic-di-GMP_PDE-like"/>
</dbReference>
<dbReference type="NCBIfam" id="TIGR00254">
    <property type="entry name" value="GGDEF"/>
    <property type="match status" value="1"/>
</dbReference>